<evidence type="ECO:0000313" key="4">
    <source>
        <dbReference type="Proteomes" id="UP000037460"/>
    </source>
</evidence>
<evidence type="ECO:0000256" key="2">
    <source>
        <dbReference type="SAM" id="Phobius"/>
    </source>
</evidence>
<dbReference type="Proteomes" id="UP000037460">
    <property type="component" value="Unassembled WGS sequence"/>
</dbReference>
<evidence type="ECO:0000256" key="1">
    <source>
        <dbReference type="SAM" id="MobiDB-lite"/>
    </source>
</evidence>
<keyword evidence="2" id="KW-0812">Transmembrane</keyword>
<evidence type="ECO:0000313" key="3">
    <source>
        <dbReference type="EMBL" id="KOO28933.1"/>
    </source>
</evidence>
<organism evidence="3 4">
    <name type="scientific">Chrysochromulina tobinii</name>
    <dbReference type="NCBI Taxonomy" id="1460289"/>
    <lineage>
        <taxon>Eukaryota</taxon>
        <taxon>Haptista</taxon>
        <taxon>Haptophyta</taxon>
        <taxon>Prymnesiophyceae</taxon>
        <taxon>Prymnesiales</taxon>
        <taxon>Chrysochromulinaceae</taxon>
        <taxon>Chrysochromulina</taxon>
    </lineage>
</organism>
<feature type="transmembrane region" description="Helical" evidence="2">
    <location>
        <begin position="690"/>
        <end position="713"/>
    </location>
</feature>
<comment type="caution">
    <text evidence="3">The sequence shown here is derived from an EMBL/GenBank/DDBJ whole genome shotgun (WGS) entry which is preliminary data.</text>
</comment>
<reference evidence="4" key="1">
    <citation type="journal article" date="2015" name="PLoS Genet.">
        <title>Genome Sequence and Transcriptome Analyses of Chrysochromulina tobin: Metabolic Tools for Enhanced Algal Fitness in the Prominent Order Prymnesiales (Haptophyceae).</title>
        <authorList>
            <person name="Hovde B.T."/>
            <person name="Deodato C.R."/>
            <person name="Hunsperger H.M."/>
            <person name="Ryken S.A."/>
            <person name="Yost W."/>
            <person name="Jha R.K."/>
            <person name="Patterson J."/>
            <person name="Monnat R.J. Jr."/>
            <person name="Barlow S.B."/>
            <person name="Starkenburg S.R."/>
            <person name="Cattolico R.A."/>
        </authorList>
    </citation>
    <scope>NUCLEOTIDE SEQUENCE</scope>
    <source>
        <strain evidence="4">CCMP291</strain>
    </source>
</reference>
<keyword evidence="2" id="KW-1133">Transmembrane helix</keyword>
<protein>
    <submittedName>
        <fullName evidence="3">Uncharacterized protein</fullName>
    </submittedName>
</protein>
<accession>A0A0M0JRQ5</accession>
<proteinExistence type="predicted"/>
<feature type="region of interest" description="Disordered" evidence="1">
    <location>
        <begin position="969"/>
        <end position="999"/>
    </location>
</feature>
<dbReference type="EMBL" id="JWZX01002490">
    <property type="protein sequence ID" value="KOO28933.1"/>
    <property type="molecule type" value="Genomic_DNA"/>
</dbReference>
<name>A0A0M0JRQ5_9EUKA</name>
<dbReference type="AlphaFoldDB" id="A0A0M0JRQ5"/>
<dbReference type="OrthoDB" id="192007at2759"/>
<feature type="transmembrane region" description="Helical" evidence="2">
    <location>
        <begin position="1095"/>
        <end position="1123"/>
    </location>
</feature>
<feature type="transmembrane region" description="Helical" evidence="2">
    <location>
        <begin position="734"/>
        <end position="754"/>
    </location>
</feature>
<gene>
    <name evidence="3" type="ORF">Ctob_004308</name>
</gene>
<keyword evidence="2" id="KW-0472">Membrane</keyword>
<keyword evidence="4" id="KW-1185">Reference proteome</keyword>
<sequence>MPAKDPQAEAKATLAKLVIGCRDDDEGVSSKKSLVESFMTSSSQNLTEILLAMHVHNAVSVDGRGLIKASKWQHVPMGSKTPRSGSVEEEAGNHGMFLASVLSGLGEGGGAAMSVVDQFCDANPHVDVIELLRYINAIGFFTTSTETLMNGFVVNWKKPPPPKQELPSWTRRWMGTSTPSGPHGASKYVTVRDTARGRSIKLCFLGSVDPMNGILTLDSPQKVFDVFGLRRPRMLVNTDAGSMHPRKLDENNMLHNLPGFCDWVAAARAQQNPKEAADLEAGGAVDVGADWKTFTKKGGGLSLRTKGVATLNQLMQKTIDQWHSELEVMDTDKIMGTESSINTLIFTKLTEVFGALLDSVKVNDSWILVDRTEGKESATAEYLLEMALEKGATRPNIIVIDSLERLGQAHDGCNSGRMMKQLSELHDDENCVTGPNGTEKTLNIDFYYDVKQFESSEAFHDIKDNMLPFDVLAEHTRRGGNNTCDPKRKWRYFYVDSLFSSATHYVIKTNDKDEFNVDQYAPMGYLYAHGDTRTYKRLASNIQQGKSIVLLHNSGGCTTAFSWLQRVFKFQRPAPDISRLRAPLKFMISALSKGNWSFEFGVPEMLMMKDLAERAPLLFKKHVVSVDIMTNSEEQVLETITGCFSAGFGGVPELGLGNAETNVIYNAWNLHFMLCQNAKVFLRLSKVAQAVMWTLAIATTTLAIFHVSISGGAMKDVITDPKQKTDVVNAIETAVLLIPIGTAFASTILAKLLWRDKWSICLSAASQLAAEIYKFRMNCIEYDPRAMTGPLVQGGEDRVGKATMARKMFVDRVQAMYGAALTELSQTGALSAQNKKAKKNDQIQTRSHREDKLTLSQWLIFKRHTERFFHKTSWTFPTTSFQSWFAGLRPYLHGPSLREEVKAVIESLLAENKIVLMGVPLNDTESKMVRQEVAKSIGLKKTMLDGQKDEIIKIQREIVTQLWREKQAQQAKQAAGGQGNPLDGIEDSPKKKGAKVVPVDDDDDDVFTDSVAAMRKHLLELQGIKVGRKTANEIKEEKKNKNKSVVFKEIEDDYLCGPLSIESYVVYRVRPIVEKFEKHCTKLAWRLQAIDLLSFLLNSLGTVLAACGLTEFVSLSVALVFVLNSIIEFSKLRDEVVSSNLALRDMQSILVDWDSLSMVKRRSPDVKAKIVDATEESLIAVVVAHTTAASVTQISVKRKLALHIANGHYGANAAADTGESAE</sequence>